<dbReference type="PANTHER" id="PTHR20935:SF0">
    <property type="entry name" value="SERINE_THREONINE-PROTEIN PHOSPHATASE PGAM5, MITOCHONDRIAL"/>
    <property type="match status" value="1"/>
</dbReference>
<dbReference type="Proteomes" id="UP000006875">
    <property type="component" value="Plasmid pILYOP01"/>
</dbReference>
<evidence type="ECO:0000313" key="2">
    <source>
        <dbReference type="EMBL" id="ADO84089.1"/>
    </source>
</evidence>
<keyword evidence="2" id="KW-0614">Plasmid</keyword>
<protein>
    <submittedName>
        <fullName evidence="2">Phosphohistidine phosphatase, SixA</fullName>
    </submittedName>
</protein>
<name>E3HD89_ILYPC</name>
<dbReference type="GO" id="GO:0101006">
    <property type="term" value="F:protein histidine phosphatase activity"/>
    <property type="evidence" value="ECO:0007669"/>
    <property type="project" value="InterPro"/>
</dbReference>
<dbReference type="NCBIfam" id="TIGR00249">
    <property type="entry name" value="sixA"/>
    <property type="match status" value="1"/>
</dbReference>
<dbReference type="EMBL" id="CP002282">
    <property type="protein sequence ID" value="ADO84089.1"/>
    <property type="molecule type" value="Genomic_DNA"/>
</dbReference>
<evidence type="ECO:0000313" key="3">
    <source>
        <dbReference type="Proteomes" id="UP000006875"/>
    </source>
</evidence>
<organism evidence="2 3">
    <name type="scientific">Ilyobacter polytropus (strain ATCC 51220 / DSM 2926 / LMG 16218 / CuHBu1)</name>
    <dbReference type="NCBI Taxonomy" id="572544"/>
    <lineage>
        <taxon>Bacteria</taxon>
        <taxon>Fusobacteriati</taxon>
        <taxon>Fusobacteriota</taxon>
        <taxon>Fusobacteriia</taxon>
        <taxon>Fusobacteriales</taxon>
        <taxon>Fusobacteriaceae</taxon>
        <taxon>Ilyobacter</taxon>
    </lineage>
</organism>
<sequence length="149" mass="17006">MTIYLARHGEAVSLEKNPERPLSQEGKAEVEKMAHLLETMGLKVNKIMHSGKKRAEETARIFSENLCDGKTFVSKRLNPNDSVEEFFKKLKNEDKVMYVGHLPFMERLASFILTGDEKKVLIKIKTSGVLCLVESQGRWCIKWLIAPDL</sequence>
<dbReference type="RefSeq" id="WP_013388748.1">
    <property type="nucleotide sequence ID" value="NC_014633.1"/>
</dbReference>
<dbReference type="SUPFAM" id="SSF53254">
    <property type="entry name" value="Phosphoglycerate mutase-like"/>
    <property type="match status" value="1"/>
</dbReference>
<dbReference type="InterPro" id="IPR051021">
    <property type="entry name" value="Mito_Ser/Thr_phosphatase"/>
</dbReference>
<dbReference type="Pfam" id="PF00300">
    <property type="entry name" value="His_Phos_1"/>
    <property type="match status" value="1"/>
</dbReference>
<dbReference type="Gene3D" id="3.40.50.1240">
    <property type="entry name" value="Phosphoglycerate mutase-like"/>
    <property type="match status" value="1"/>
</dbReference>
<dbReference type="InterPro" id="IPR004449">
    <property type="entry name" value="SixA"/>
</dbReference>
<dbReference type="CDD" id="cd07067">
    <property type="entry name" value="HP_PGM_like"/>
    <property type="match status" value="1"/>
</dbReference>
<accession>E3HD89</accession>
<reference evidence="2 3" key="1">
    <citation type="journal article" date="2010" name="Stand. Genomic Sci.">
        <title>Complete genome sequence of Ilyobacter polytropus type strain (CuHbu1).</title>
        <authorList>
            <person name="Sikorski J."/>
            <person name="Chertkov O."/>
            <person name="Lapidus A."/>
            <person name="Nolan M."/>
            <person name="Lucas S."/>
            <person name="Del Rio T.G."/>
            <person name="Tice H."/>
            <person name="Cheng J.F."/>
            <person name="Tapia R."/>
            <person name="Han C."/>
            <person name="Goodwin L."/>
            <person name="Pitluck S."/>
            <person name="Liolios K."/>
            <person name="Ivanova N."/>
            <person name="Mavromatis K."/>
            <person name="Mikhailova N."/>
            <person name="Pati A."/>
            <person name="Chen A."/>
            <person name="Palaniappan K."/>
            <person name="Land M."/>
            <person name="Hauser L."/>
            <person name="Chang Y.J."/>
            <person name="Jeffries C.D."/>
            <person name="Brambilla E."/>
            <person name="Yasawong M."/>
            <person name="Rohde M."/>
            <person name="Pukall R."/>
            <person name="Spring S."/>
            <person name="Goker M."/>
            <person name="Woyke T."/>
            <person name="Bristow J."/>
            <person name="Eisen J.A."/>
            <person name="Markowitz V."/>
            <person name="Hugenholtz P."/>
            <person name="Kyrpides N.C."/>
            <person name="Klenk H.P."/>
        </authorList>
    </citation>
    <scope>NUCLEOTIDE SEQUENCE [LARGE SCALE GENOMIC DNA]</scope>
    <source>
        <strain evidence="3">ATCC 51220 / DSM 2926 / LMG 16218 / CuHBu1</strain>
        <plasmid evidence="3">pILYOP01</plasmid>
    </source>
</reference>
<dbReference type="KEGG" id="ipo:Ilyop_2329"/>
<keyword evidence="1" id="KW-0378">Hydrolase</keyword>
<proteinExistence type="predicted"/>
<dbReference type="InterPro" id="IPR013078">
    <property type="entry name" value="His_Pase_superF_clade-1"/>
</dbReference>
<dbReference type="OrthoDB" id="92610at2"/>
<dbReference type="InterPro" id="IPR029033">
    <property type="entry name" value="His_PPase_superfam"/>
</dbReference>
<gene>
    <name evidence="2" type="ordered locus">Ilyop_2329</name>
</gene>
<dbReference type="PANTHER" id="PTHR20935">
    <property type="entry name" value="PHOSPHOGLYCERATE MUTASE-RELATED"/>
    <property type="match status" value="1"/>
</dbReference>
<dbReference type="AlphaFoldDB" id="E3HD89"/>
<geneLocation type="plasmid" evidence="2 3">
    <name>pILYOP01</name>
</geneLocation>
<evidence type="ECO:0000256" key="1">
    <source>
        <dbReference type="ARBA" id="ARBA00022801"/>
    </source>
</evidence>
<dbReference type="HOGENOM" id="CLU_084603_3_1_0"/>
<dbReference type="GO" id="GO:0005737">
    <property type="term" value="C:cytoplasm"/>
    <property type="evidence" value="ECO:0007669"/>
    <property type="project" value="InterPro"/>
</dbReference>
<keyword evidence="3" id="KW-1185">Reference proteome</keyword>